<dbReference type="EMBL" id="LAZR01012419">
    <property type="protein sequence ID" value="KKM26931.1"/>
    <property type="molecule type" value="Genomic_DNA"/>
</dbReference>
<proteinExistence type="predicted"/>
<reference evidence="1" key="1">
    <citation type="journal article" date="2015" name="Nature">
        <title>Complex archaea that bridge the gap between prokaryotes and eukaryotes.</title>
        <authorList>
            <person name="Spang A."/>
            <person name="Saw J.H."/>
            <person name="Jorgensen S.L."/>
            <person name="Zaremba-Niedzwiedzka K."/>
            <person name="Martijn J."/>
            <person name="Lind A.E."/>
            <person name="van Eijk R."/>
            <person name="Schleper C."/>
            <person name="Guy L."/>
            <person name="Ettema T.J."/>
        </authorList>
    </citation>
    <scope>NUCLEOTIDE SEQUENCE</scope>
</reference>
<protein>
    <submittedName>
        <fullName evidence="1">Uncharacterized protein</fullName>
    </submittedName>
</protein>
<dbReference type="AlphaFoldDB" id="A0A0F9IH74"/>
<organism evidence="1">
    <name type="scientific">marine sediment metagenome</name>
    <dbReference type="NCBI Taxonomy" id="412755"/>
    <lineage>
        <taxon>unclassified sequences</taxon>
        <taxon>metagenomes</taxon>
        <taxon>ecological metagenomes</taxon>
    </lineage>
</organism>
<gene>
    <name evidence="1" type="ORF">LCGC14_1579850</name>
</gene>
<sequence length="123" mass="14290">MRIYLNKDEIKALSKWEDCPASLKEKLGLVEVFLIEIYNTSKDTRFWEAYDCPQKTNMSGEYRISGWLGETNNINRTALGKFPSLKEAIDHIETGENLKTESLDIDEILDESMIWRGQILKED</sequence>
<evidence type="ECO:0000313" key="1">
    <source>
        <dbReference type="EMBL" id="KKM26931.1"/>
    </source>
</evidence>
<accession>A0A0F9IH74</accession>
<comment type="caution">
    <text evidence="1">The sequence shown here is derived from an EMBL/GenBank/DDBJ whole genome shotgun (WGS) entry which is preliminary data.</text>
</comment>
<name>A0A0F9IH74_9ZZZZ</name>